<dbReference type="AlphaFoldDB" id="A0A9W6H6W4"/>
<name>A0A9W6H6W4_9MICO</name>
<sequence>MTESTNIDYEFHWLPRYLPGISRRARYLLRSCLYAQSIAAGEPCFSVRELATRYQDPDLAGLLASRQDDSPSVVDLESCLRRLGSIIGPFPQNPHGSLEATLVNEWGKPSDVLSMAYMALGLSGGSDYEEVEKILL</sequence>
<reference evidence="1" key="2">
    <citation type="submission" date="2023-01" db="EMBL/GenBank/DDBJ databases">
        <authorList>
            <person name="Sun Q."/>
            <person name="Evtushenko L."/>
        </authorList>
    </citation>
    <scope>NUCLEOTIDE SEQUENCE</scope>
    <source>
        <strain evidence="1">VKM Ac-1401</strain>
    </source>
</reference>
<evidence type="ECO:0000313" key="2">
    <source>
        <dbReference type="Proteomes" id="UP001142372"/>
    </source>
</evidence>
<proteinExistence type="predicted"/>
<keyword evidence="2" id="KW-1185">Reference proteome</keyword>
<comment type="caution">
    <text evidence="1">The sequence shown here is derived from an EMBL/GenBank/DDBJ whole genome shotgun (WGS) entry which is preliminary data.</text>
</comment>
<gene>
    <name evidence="1" type="ORF">GCM10017584_03280</name>
</gene>
<evidence type="ECO:0000313" key="1">
    <source>
        <dbReference type="EMBL" id="GLJ74755.1"/>
    </source>
</evidence>
<dbReference type="Proteomes" id="UP001142372">
    <property type="component" value="Unassembled WGS sequence"/>
</dbReference>
<accession>A0A9W6H6W4</accession>
<dbReference type="EMBL" id="BSEN01000001">
    <property type="protein sequence ID" value="GLJ74755.1"/>
    <property type="molecule type" value="Genomic_DNA"/>
</dbReference>
<protein>
    <submittedName>
        <fullName evidence="1">Uncharacterized protein</fullName>
    </submittedName>
</protein>
<reference evidence="1" key="1">
    <citation type="journal article" date="2014" name="Int. J. Syst. Evol. Microbiol.">
        <title>Complete genome sequence of Corynebacterium casei LMG S-19264T (=DSM 44701T), isolated from a smear-ripened cheese.</title>
        <authorList>
            <consortium name="US DOE Joint Genome Institute (JGI-PGF)"/>
            <person name="Walter F."/>
            <person name="Albersmeier A."/>
            <person name="Kalinowski J."/>
            <person name="Ruckert C."/>
        </authorList>
    </citation>
    <scope>NUCLEOTIDE SEQUENCE</scope>
    <source>
        <strain evidence="1">VKM Ac-1401</strain>
    </source>
</reference>
<organism evidence="1 2">
    <name type="scientific">Leifsonia poae</name>
    <dbReference type="NCBI Taxonomy" id="110933"/>
    <lineage>
        <taxon>Bacteria</taxon>
        <taxon>Bacillati</taxon>
        <taxon>Actinomycetota</taxon>
        <taxon>Actinomycetes</taxon>
        <taxon>Micrococcales</taxon>
        <taxon>Microbacteriaceae</taxon>
        <taxon>Leifsonia</taxon>
    </lineage>
</organism>